<dbReference type="AlphaFoldDB" id="A0A6A4HV98"/>
<evidence type="ECO:0000256" key="2">
    <source>
        <dbReference type="ARBA" id="ARBA00006727"/>
    </source>
</evidence>
<feature type="transmembrane region" description="Helical" evidence="4">
    <location>
        <begin position="444"/>
        <end position="464"/>
    </location>
</feature>
<feature type="transmembrane region" description="Helical" evidence="4">
    <location>
        <begin position="125"/>
        <end position="144"/>
    </location>
</feature>
<keyword evidence="4" id="KW-0472">Membrane</keyword>
<feature type="transmembrane region" description="Helical" evidence="4">
    <location>
        <begin position="347"/>
        <end position="370"/>
    </location>
</feature>
<feature type="transmembrane region" description="Helical" evidence="4">
    <location>
        <begin position="176"/>
        <end position="199"/>
    </location>
</feature>
<proteinExistence type="inferred from homology"/>
<dbReference type="Pfam" id="PF07690">
    <property type="entry name" value="MFS_1"/>
    <property type="match status" value="1"/>
</dbReference>
<keyword evidence="7" id="KW-1185">Reference proteome</keyword>
<evidence type="ECO:0000313" key="7">
    <source>
        <dbReference type="Proteomes" id="UP000799118"/>
    </source>
</evidence>
<dbReference type="PANTHER" id="PTHR11360">
    <property type="entry name" value="MONOCARBOXYLATE TRANSPORTER"/>
    <property type="match status" value="1"/>
</dbReference>
<dbReference type="InterPro" id="IPR020846">
    <property type="entry name" value="MFS_dom"/>
</dbReference>
<feature type="transmembrane region" description="Helical" evidence="4">
    <location>
        <begin position="411"/>
        <end position="432"/>
    </location>
</feature>
<feature type="transmembrane region" description="Helical" evidence="4">
    <location>
        <begin position="211"/>
        <end position="231"/>
    </location>
</feature>
<comment type="similarity">
    <text evidence="2">Belongs to the major facilitator superfamily. Monocarboxylate porter (TC 2.A.1.13) family.</text>
</comment>
<feature type="transmembrane region" description="Helical" evidence="4">
    <location>
        <begin position="322"/>
        <end position="340"/>
    </location>
</feature>
<dbReference type="InterPro" id="IPR050327">
    <property type="entry name" value="Proton-linked_MCT"/>
</dbReference>
<feature type="region of interest" description="Disordered" evidence="3">
    <location>
        <begin position="1"/>
        <end position="35"/>
    </location>
</feature>
<protein>
    <submittedName>
        <fullName evidence="6">MFS general substrate transporter</fullName>
    </submittedName>
</protein>
<gene>
    <name evidence="6" type="ORF">BT96DRAFT_974305</name>
</gene>
<dbReference type="OrthoDB" id="6509908at2759"/>
<dbReference type="SUPFAM" id="SSF103473">
    <property type="entry name" value="MFS general substrate transporter"/>
    <property type="match status" value="1"/>
</dbReference>
<feature type="domain" description="Major facilitator superfamily (MFS) profile" evidence="5">
    <location>
        <begin position="286"/>
        <end position="479"/>
    </location>
</feature>
<feature type="transmembrane region" description="Helical" evidence="4">
    <location>
        <begin position="84"/>
        <end position="105"/>
    </location>
</feature>
<sequence length="479" mass="51452">MPSHAQNQPRTRTALHDNGEDVEMNNMKSENSNNKRCVEKSDVLVHENEVFPAEVFSSSNESNTSSNKLPAITMAEVPDGGLSAWLVVLGAMFAVISSFGYIYSWGVFQSYYQQVLLKDNTASEIAWIGSTQSALGLMPTVLAGRLLDKGILKIPFFISSVFLVGTTVLVGQCTKYWHFLLCQGIVVGLACGMIVGPAISIIPHWFKQKRGTATAFMAIGSSIGGIIFPIAVRKLIPKVGFPWTMRIVALLLFCSLVIPNLTLATRLPPKAHSGGILDFASFKKPPFAAYGLTTLFAFMGIYTVLTYIDISAVSAGISPDMSFYLVSIANAGSGVGRISGGYMSDRYGAITIIAPMTVFTGLATYAWPFARSEKGFVAIAAVYGFLSGAYVSGFIVPVFMLGDTVDIGRRVGMFLCIAAVGALCGPPISGAIFKVSGGFEGVGFYAGTMTIMASLFMILTKRLVLESYYKKKDHDSTPE</sequence>
<dbReference type="PANTHER" id="PTHR11360:SF177">
    <property type="entry name" value="RIBOFLAVIN TRANSPORTER MCH5"/>
    <property type="match status" value="1"/>
</dbReference>
<dbReference type="InterPro" id="IPR036259">
    <property type="entry name" value="MFS_trans_sf"/>
</dbReference>
<dbReference type="PROSITE" id="PS50850">
    <property type="entry name" value="MFS"/>
    <property type="match status" value="1"/>
</dbReference>
<evidence type="ECO:0000259" key="5">
    <source>
        <dbReference type="PROSITE" id="PS50850"/>
    </source>
</evidence>
<accession>A0A6A4HV98</accession>
<evidence type="ECO:0000256" key="3">
    <source>
        <dbReference type="SAM" id="MobiDB-lite"/>
    </source>
</evidence>
<dbReference type="InterPro" id="IPR011701">
    <property type="entry name" value="MFS"/>
</dbReference>
<name>A0A6A4HV98_9AGAR</name>
<dbReference type="EMBL" id="ML769435">
    <property type="protein sequence ID" value="KAE9402389.1"/>
    <property type="molecule type" value="Genomic_DNA"/>
</dbReference>
<evidence type="ECO:0000256" key="4">
    <source>
        <dbReference type="SAM" id="Phobius"/>
    </source>
</evidence>
<feature type="transmembrane region" description="Helical" evidence="4">
    <location>
        <begin position="243"/>
        <end position="267"/>
    </location>
</feature>
<reference evidence="6" key="1">
    <citation type="journal article" date="2019" name="Environ. Microbiol.">
        <title>Fungal ecological strategies reflected in gene transcription - a case study of two litter decomposers.</title>
        <authorList>
            <person name="Barbi F."/>
            <person name="Kohler A."/>
            <person name="Barry K."/>
            <person name="Baskaran P."/>
            <person name="Daum C."/>
            <person name="Fauchery L."/>
            <person name="Ihrmark K."/>
            <person name="Kuo A."/>
            <person name="LaButti K."/>
            <person name="Lipzen A."/>
            <person name="Morin E."/>
            <person name="Grigoriev I.V."/>
            <person name="Henrissat B."/>
            <person name="Lindahl B."/>
            <person name="Martin F."/>
        </authorList>
    </citation>
    <scope>NUCLEOTIDE SEQUENCE</scope>
    <source>
        <strain evidence="6">JB14</strain>
    </source>
</reference>
<feature type="transmembrane region" description="Helical" evidence="4">
    <location>
        <begin position="376"/>
        <end position="399"/>
    </location>
</feature>
<comment type="subcellular location">
    <subcellularLocation>
        <location evidence="1">Membrane</location>
        <topology evidence="1">Multi-pass membrane protein</topology>
    </subcellularLocation>
</comment>
<evidence type="ECO:0000313" key="6">
    <source>
        <dbReference type="EMBL" id="KAE9402389.1"/>
    </source>
</evidence>
<dbReference type="GO" id="GO:0022857">
    <property type="term" value="F:transmembrane transporter activity"/>
    <property type="evidence" value="ECO:0007669"/>
    <property type="project" value="InterPro"/>
</dbReference>
<dbReference type="GO" id="GO:0016020">
    <property type="term" value="C:membrane"/>
    <property type="evidence" value="ECO:0007669"/>
    <property type="project" value="UniProtKB-SubCell"/>
</dbReference>
<organism evidence="6 7">
    <name type="scientific">Gymnopus androsaceus JB14</name>
    <dbReference type="NCBI Taxonomy" id="1447944"/>
    <lineage>
        <taxon>Eukaryota</taxon>
        <taxon>Fungi</taxon>
        <taxon>Dikarya</taxon>
        <taxon>Basidiomycota</taxon>
        <taxon>Agaricomycotina</taxon>
        <taxon>Agaricomycetes</taxon>
        <taxon>Agaricomycetidae</taxon>
        <taxon>Agaricales</taxon>
        <taxon>Marasmiineae</taxon>
        <taxon>Omphalotaceae</taxon>
        <taxon>Gymnopus</taxon>
    </lineage>
</organism>
<keyword evidence="4" id="KW-1133">Transmembrane helix</keyword>
<evidence type="ECO:0000256" key="1">
    <source>
        <dbReference type="ARBA" id="ARBA00004141"/>
    </source>
</evidence>
<feature type="transmembrane region" description="Helical" evidence="4">
    <location>
        <begin position="151"/>
        <end position="170"/>
    </location>
</feature>
<feature type="compositionally biased region" description="Polar residues" evidence="3">
    <location>
        <begin position="1"/>
        <end position="11"/>
    </location>
</feature>
<feature type="compositionally biased region" description="Low complexity" evidence="3">
    <location>
        <begin position="24"/>
        <end position="35"/>
    </location>
</feature>
<feature type="transmembrane region" description="Helical" evidence="4">
    <location>
        <begin position="287"/>
        <end position="310"/>
    </location>
</feature>
<dbReference type="Gene3D" id="1.20.1250.20">
    <property type="entry name" value="MFS general substrate transporter like domains"/>
    <property type="match status" value="2"/>
</dbReference>
<keyword evidence="4" id="KW-0812">Transmembrane</keyword>
<dbReference type="Proteomes" id="UP000799118">
    <property type="component" value="Unassembled WGS sequence"/>
</dbReference>